<protein>
    <submittedName>
        <fullName evidence="2">Uncharacterized protein</fullName>
    </submittedName>
</protein>
<dbReference type="Proteomes" id="UP000253664">
    <property type="component" value="Unassembled WGS sequence"/>
</dbReference>
<keyword evidence="3" id="KW-1185">Reference proteome</keyword>
<comment type="caution">
    <text evidence="2">The sequence shown here is derived from an EMBL/GenBank/DDBJ whole genome shotgun (WGS) entry which is preliminary data.</text>
</comment>
<evidence type="ECO:0000313" key="2">
    <source>
        <dbReference type="EMBL" id="RCI16649.1"/>
    </source>
</evidence>
<accession>A0A367LQG1</accession>
<name>A0A367LQG1_9HYPO</name>
<dbReference type="EMBL" id="LKCN02000001">
    <property type="protein sequence ID" value="RCI16649.1"/>
    <property type="molecule type" value="Genomic_DNA"/>
</dbReference>
<feature type="chain" id="PRO_5016801300" evidence="1">
    <location>
        <begin position="33"/>
        <end position="62"/>
    </location>
</feature>
<keyword evidence="1" id="KW-0732">Signal</keyword>
<gene>
    <name evidence="2" type="ORF">L249_2878</name>
</gene>
<feature type="signal peptide" evidence="1">
    <location>
        <begin position="1"/>
        <end position="32"/>
    </location>
</feature>
<proteinExistence type="predicted"/>
<reference evidence="2 3" key="1">
    <citation type="journal article" date="2015" name="BMC Genomics">
        <title>Insights from the genome of Ophiocordyceps polyrhachis-furcata to pathogenicity and host specificity in insect fungi.</title>
        <authorList>
            <person name="Wichadakul D."/>
            <person name="Kobmoo N."/>
            <person name="Ingsriswang S."/>
            <person name="Tangphatsornruang S."/>
            <person name="Chantasingh D."/>
            <person name="Luangsa-ard J.J."/>
            <person name="Eurwilaichitr L."/>
        </authorList>
    </citation>
    <scope>NUCLEOTIDE SEQUENCE [LARGE SCALE GENOMIC DNA]</scope>
    <source>
        <strain evidence="2 3">BCC 54312</strain>
    </source>
</reference>
<evidence type="ECO:0000256" key="1">
    <source>
        <dbReference type="SAM" id="SignalP"/>
    </source>
</evidence>
<sequence>MDAVGRRRLVFSFLLSSGYLLVLHNKAVSSEAKEDGRGRASSPSHMQKLRFTPFILLVIAIE</sequence>
<dbReference type="AlphaFoldDB" id="A0A367LQG1"/>
<evidence type="ECO:0000313" key="3">
    <source>
        <dbReference type="Proteomes" id="UP000253664"/>
    </source>
</evidence>
<organism evidence="2 3">
    <name type="scientific">Ophiocordyceps polyrhachis-furcata BCC 54312</name>
    <dbReference type="NCBI Taxonomy" id="1330021"/>
    <lineage>
        <taxon>Eukaryota</taxon>
        <taxon>Fungi</taxon>
        <taxon>Dikarya</taxon>
        <taxon>Ascomycota</taxon>
        <taxon>Pezizomycotina</taxon>
        <taxon>Sordariomycetes</taxon>
        <taxon>Hypocreomycetidae</taxon>
        <taxon>Hypocreales</taxon>
        <taxon>Ophiocordycipitaceae</taxon>
        <taxon>Ophiocordyceps</taxon>
    </lineage>
</organism>